<dbReference type="EMBL" id="VDUZ01000053">
    <property type="protein sequence ID" value="TXL70795.1"/>
    <property type="molecule type" value="Genomic_DNA"/>
</dbReference>
<dbReference type="InterPro" id="IPR015414">
    <property type="entry name" value="TMEM64"/>
</dbReference>
<feature type="transmembrane region" description="Helical" evidence="6">
    <location>
        <begin position="65"/>
        <end position="90"/>
    </location>
</feature>
<reference evidence="8 9" key="1">
    <citation type="submission" date="2019-06" db="EMBL/GenBank/DDBJ databases">
        <title>New taxonomy in bacterial strain CC-CFT640, isolated from vineyard.</title>
        <authorList>
            <person name="Lin S.-Y."/>
            <person name="Tsai C.-F."/>
            <person name="Young C.-C."/>
        </authorList>
    </citation>
    <scope>NUCLEOTIDE SEQUENCE [LARGE SCALE GENOMIC DNA]</scope>
    <source>
        <strain evidence="8 9">CC-CFT640</strain>
    </source>
</reference>
<feature type="transmembrane region" description="Helical" evidence="6">
    <location>
        <begin position="28"/>
        <end position="53"/>
    </location>
</feature>
<evidence type="ECO:0000313" key="9">
    <source>
        <dbReference type="Proteomes" id="UP000321638"/>
    </source>
</evidence>
<gene>
    <name evidence="8" type="ORF">FHP25_32850</name>
</gene>
<evidence type="ECO:0000256" key="1">
    <source>
        <dbReference type="ARBA" id="ARBA00004651"/>
    </source>
</evidence>
<proteinExistence type="inferred from homology"/>
<comment type="caution">
    <text evidence="8">The sequence shown here is derived from an EMBL/GenBank/DDBJ whole genome shotgun (WGS) entry which is preliminary data.</text>
</comment>
<feature type="transmembrane region" description="Helical" evidence="6">
    <location>
        <begin position="177"/>
        <end position="200"/>
    </location>
</feature>
<dbReference type="PANTHER" id="PTHR12677:SF59">
    <property type="entry name" value="GOLGI APPARATUS MEMBRANE PROTEIN TVP38-RELATED"/>
    <property type="match status" value="1"/>
</dbReference>
<feature type="transmembrane region" description="Helical" evidence="6">
    <location>
        <begin position="96"/>
        <end position="118"/>
    </location>
</feature>
<dbReference type="PANTHER" id="PTHR12677">
    <property type="entry name" value="GOLGI APPARATUS MEMBRANE PROTEIN TVP38-RELATED"/>
    <property type="match status" value="1"/>
</dbReference>
<sequence>MSHRAAPLTEAIAMPLRTGCRHGRGRRWAWAVGILLLVALAVVGVLSPVGTWIEGFRGWVEQFGAWGVAVFALAYVLATIALLPCAPLSIVAGLAYGIWAFPLVIASAMTGASLAFHIGRHLARNRVRSWAQDHPRGAAVIDAVGEQGWKIVLLLRLSPLVPFNVQNYLFGITSIRFAHYAVATAIGILPGAALFISVGAFGHGAEDDEGRILNWLLFGVGLAATALAAVLVSRTVMAKLRETKAAP</sequence>
<dbReference type="OrthoDB" id="9779114at2"/>
<keyword evidence="9" id="KW-1185">Reference proteome</keyword>
<name>A0A5C8PB69_9HYPH</name>
<evidence type="ECO:0000256" key="4">
    <source>
        <dbReference type="ARBA" id="ARBA00022989"/>
    </source>
</evidence>
<dbReference type="GO" id="GO:0005886">
    <property type="term" value="C:plasma membrane"/>
    <property type="evidence" value="ECO:0007669"/>
    <property type="project" value="UniProtKB-SubCell"/>
</dbReference>
<keyword evidence="4 6" id="KW-1133">Transmembrane helix</keyword>
<evidence type="ECO:0000259" key="7">
    <source>
        <dbReference type="Pfam" id="PF09335"/>
    </source>
</evidence>
<accession>A0A5C8PB69</accession>
<feature type="transmembrane region" description="Helical" evidence="6">
    <location>
        <begin position="212"/>
        <end position="232"/>
    </location>
</feature>
<keyword evidence="5 6" id="KW-0472">Membrane</keyword>
<dbReference type="InterPro" id="IPR032816">
    <property type="entry name" value="VTT_dom"/>
</dbReference>
<dbReference type="Proteomes" id="UP000321638">
    <property type="component" value="Unassembled WGS sequence"/>
</dbReference>
<evidence type="ECO:0000256" key="2">
    <source>
        <dbReference type="ARBA" id="ARBA00022475"/>
    </source>
</evidence>
<protein>
    <recommendedName>
        <fullName evidence="6">TVP38/TMEM64 family membrane protein</fullName>
    </recommendedName>
</protein>
<evidence type="ECO:0000256" key="5">
    <source>
        <dbReference type="ARBA" id="ARBA00023136"/>
    </source>
</evidence>
<comment type="subcellular location">
    <subcellularLocation>
        <location evidence="1 6">Cell membrane</location>
        <topology evidence="1 6">Multi-pass membrane protein</topology>
    </subcellularLocation>
</comment>
<feature type="domain" description="VTT" evidence="7">
    <location>
        <begin position="84"/>
        <end position="200"/>
    </location>
</feature>
<dbReference type="RefSeq" id="WP_147851241.1">
    <property type="nucleotide sequence ID" value="NZ_VDUZ01000053.1"/>
</dbReference>
<comment type="similarity">
    <text evidence="6">Belongs to the TVP38/TMEM64 family.</text>
</comment>
<dbReference type="AlphaFoldDB" id="A0A5C8PB69"/>
<organism evidence="8 9">
    <name type="scientific">Vineibacter terrae</name>
    <dbReference type="NCBI Taxonomy" id="2586908"/>
    <lineage>
        <taxon>Bacteria</taxon>
        <taxon>Pseudomonadati</taxon>
        <taxon>Pseudomonadota</taxon>
        <taxon>Alphaproteobacteria</taxon>
        <taxon>Hyphomicrobiales</taxon>
        <taxon>Vineibacter</taxon>
    </lineage>
</organism>
<keyword evidence="3 6" id="KW-0812">Transmembrane</keyword>
<dbReference type="Pfam" id="PF09335">
    <property type="entry name" value="VTT_dom"/>
    <property type="match status" value="1"/>
</dbReference>
<evidence type="ECO:0000313" key="8">
    <source>
        <dbReference type="EMBL" id="TXL70795.1"/>
    </source>
</evidence>
<evidence type="ECO:0000256" key="3">
    <source>
        <dbReference type="ARBA" id="ARBA00022692"/>
    </source>
</evidence>
<evidence type="ECO:0000256" key="6">
    <source>
        <dbReference type="RuleBase" id="RU366058"/>
    </source>
</evidence>
<keyword evidence="2 6" id="KW-1003">Cell membrane</keyword>